<evidence type="ECO:0000313" key="2">
    <source>
        <dbReference type="EMBL" id="KAG5644989.1"/>
    </source>
</evidence>
<feature type="region of interest" description="Disordered" evidence="1">
    <location>
        <begin position="1"/>
        <end position="61"/>
    </location>
</feature>
<feature type="region of interest" description="Disordered" evidence="1">
    <location>
        <begin position="75"/>
        <end position="108"/>
    </location>
</feature>
<reference evidence="2" key="1">
    <citation type="submission" date="2020-07" db="EMBL/GenBank/DDBJ databases">
        <authorList>
            <person name="Nieuwenhuis M."/>
            <person name="Van De Peppel L.J.J."/>
        </authorList>
    </citation>
    <scope>NUCLEOTIDE SEQUENCE</scope>
    <source>
        <strain evidence="2">AP01</strain>
        <tissue evidence="2">Mycelium</tissue>
    </source>
</reference>
<reference evidence="2" key="2">
    <citation type="submission" date="2021-10" db="EMBL/GenBank/DDBJ databases">
        <title>Phylogenomics reveals ancestral predisposition of the termite-cultivated fungus Termitomyces towards a domesticated lifestyle.</title>
        <authorList>
            <person name="Auxier B."/>
            <person name="Grum-Grzhimaylo A."/>
            <person name="Cardenas M.E."/>
            <person name="Lodge J.D."/>
            <person name="Laessoe T."/>
            <person name="Pedersen O."/>
            <person name="Smith M.E."/>
            <person name="Kuyper T.W."/>
            <person name="Franco-Molano E.A."/>
            <person name="Baroni T.J."/>
            <person name="Aanen D.K."/>
        </authorList>
    </citation>
    <scope>NUCLEOTIDE SEQUENCE</scope>
    <source>
        <strain evidence="2">AP01</strain>
        <tissue evidence="2">Mycelium</tissue>
    </source>
</reference>
<organism evidence="2 3">
    <name type="scientific">Asterophora parasitica</name>
    <dbReference type="NCBI Taxonomy" id="117018"/>
    <lineage>
        <taxon>Eukaryota</taxon>
        <taxon>Fungi</taxon>
        <taxon>Dikarya</taxon>
        <taxon>Basidiomycota</taxon>
        <taxon>Agaricomycotina</taxon>
        <taxon>Agaricomycetes</taxon>
        <taxon>Agaricomycetidae</taxon>
        <taxon>Agaricales</taxon>
        <taxon>Tricholomatineae</taxon>
        <taxon>Lyophyllaceae</taxon>
        <taxon>Asterophora</taxon>
    </lineage>
</organism>
<comment type="caution">
    <text evidence="2">The sequence shown here is derived from an EMBL/GenBank/DDBJ whole genome shotgun (WGS) entry which is preliminary data.</text>
</comment>
<proteinExistence type="predicted"/>
<feature type="compositionally biased region" description="Basic and acidic residues" evidence="1">
    <location>
        <begin position="38"/>
        <end position="59"/>
    </location>
</feature>
<dbReference type="OrthoDB" id="4085451at2759"/>
<dbReference type="Proteomes" id="UP000775547">
    <property type="component" value="Unassembled WGS sequence"/>
</dbReference>
<feature type="compositionally biased region" description="Polar residues" evidence="1">
    <location>
        <begin position="80"/>
        <end position="93"/>
    </location>
</feature>
<gene>
    <name evidence="2" type="ORF">DXG03_007266</name>
</gene>
<evidence type="ECO:0000256" key="1">
    <source>
        <dbReference type="SAM" id="MobiDB-lite"/>
    </source>
</evidence>
<sequence>MGGAASKAVTKTGRKLPKRAETPSWAGVRAPQPSEQPLADRRASETRTEEIDNDARDPDFLANLSRLGPVRVDHHMQSIHPKTTETSRLFQSRTESEHEASSPLPVHNRLHAATLSELLDKRKGAKSVQDVERLANEYGIDASKLENLARFVTSPSVQSGSAVRTVEKDGEESVVMKAVWIEPLLRK</sequence>
<protein>
    <submittedName>
        <fullName evidence="2">Uncharacterized protein</fullName>
    </submittedName>
</protein>
<keyword evidence="3" id="KW-1185">Reference proteome</keyword>
<evidence type="ECO:0000313" key="3">
    <source>
        <dbReference type="Proteomes" id="UP000775547"/>
    </source>
</evidence>
<name>A0A9P7G8R8_9AGAR</name>
<dbReference type="EMBL" id="JABCKV010000052">
    <property type="protein sequence ID" value="KAG5644989.1"/>
    <property type="molecule type" value="Genomic_DNA"/>
</dbReference>
<dbReference type="AlphaFoldDB" id="A0A9P7G8R8"/>
<accession>A0A9P7G8R8</accession>